<evidence type="ECO:0000313" key="5">
    <source>
        <dbReference type="Proteomes" id="UP001648503"/>
    </source>
</evidence>
<evidence type="ECO:0000256" key="3">
    <source>
        <dbReference type="SAM" id="SignalP"/>
    </source>
</evidence>
<feature type="coiled-coil region" evidence="1">
    <location>
        <begin position="42"/>
        <end position="69"/>
    </location>
</feature>
<reference evidence="4 5" key="1">
    <citation type="submission" date="2021-02" db="EMBL/GenBank/DDBJ databases">
        <title>Variation within the Batrachochytrium salamandrivorans European outbreak.</title>
        <authorList>
            <person name="Kelly M."/>
            <person name="Pasmans F."/>
            <person name="Shea T.P."/>
            <person name="Munoz J.F."/>
            <person name="Carranza S."/>
            <person name="Cuomo C.A."/>
            <person name="Martel A."/>
        </authorList>
    </citation>
    <scope>NUCLEOTIDE SEQUENCE [LARGE SCALE GENOMIC DNA]</scope>
    <source>
        <strain evidence="4 5">AMFP18/2</strain>
    </source>
</reference>
<proteinExistence type="predicted"/>
<keyword evidence="3" id="KW-0732">Signal</keyword>
<keyword evidence="1" id="KW-0175">Coiled coil</keyword>
<feature type="region of interest" description="Disordered" evidence="2">
    <location>
        <begin position="19"/>
        <end position="39"/>
    </location>
</feature>
<organism evidence="4 5">
    <name type="scientific">Batrachochytrium salamandrivorans</name>
    <dbReference type="NCBI Taxonomy" id="1357716"/>
    <lineage>
        <taxon>Eukaryota</taxon>
        <taxon>Fungi</taxon>
        <taxon>Fungi incertae sedis</taxon>
        <taxon>Chytridiomycota</taxon>
        <taxon>Chytridiomycota incertae sedis</taxon>
        <taxon>Chytridiomycetes</taxon>
        <taxon>Rhizophydiales</taxon>
        <taxon>Rhizophydiales incertae sedis</taxon>
        <taxon>Batrachochytrium</taxon>
    </lineage>
</organism>
<evidence type="ECO:0000313" key="4">
    <source>
        <dbReference type="EMBL" id="KAH6593262.1"/>
    </source>
</evidence>
<comment type="caution">
    <text evidence="4">The sequence shown here is derived from an EMBL/GenBank/DDBJ whole genome shotgun (WGS) entry which is preliminary data.</text>
</comment>
<keyword evidence="5" id="KW-1185">Reference proteome</keyword>
<feature type="compositionally biased region" description="Polar residues" evidence="2">
    <location>
        <begin position="141"/>
        <end position="168"/>
    </location>
</feature>
<accession>A0ABQ8FA39</accession>
<feature type="chain" id="PRO_5046615124" evidence="3">
    <location>
        <begin position="19"/>
        <end position="183"/>
    </location>
</feature>
<dbReference type="EMBL" id="JAFCIX010000357">
    <property type="protein sequence ID" value="KAH6593262.1"/>
    <property type="molecule type" value="Genomic_DNA"/>
</dbReference>
<feature type="signal peptide" evidence="3">
    <location>
        <begin position="1"/>
        <end position="18"/>
    </location>
</feature>
<feature type="compositionally biased region" description="Polar residues" evidence="2">
    <location>
        <begin position="24"/>
        <end position="33"/>
    </location>
</feature>
<feature type="compositionally biased region" description="Basic and acidic residues" evidence="2">
    <location>
        <begin position="119"/>
        <end position="133"/>
    </location>
</feature>
<name>A0ABQ8FA39_9FUNG</name>
<feature type="region of interest" description="Disordered" evidence="2">
    <location>
        <begin position="80"/>
        <end position="100"/>
    </location>
</feature>
<evidence type="ECO:0000256" key="2">
    <source>
        <dbReference type="SAM" id="MobiDB-lite"/>
    </source>
</evidence>
<sequence length="183" mass="20613">MKLISFVVISLLAITVSAQPPPSTSAANHAPQSEQEKPDAKLVELRAKYERLQSELALKLEELEKVEKEEKVAMSVVKSLSKKLEKSSLDSEDQEKVGEKYPDALGIWREAYTSGTIQKKELKKATKKSDSLKKKTSKLTGNQEQQTKQDADSNDPTEPSPDSATTEQSWRRKLMRPFRMLTH</sequence>
<feature type="region of interest" description="Disordered" evidence="2">
    <location>
        <begin position="119"/>
        <end position="183"/>
    </location>
</feature>
<evidence type="ECO:0000256" key="1">
    <source>
        <dbReference type="SAM" id="Coils"/>
    </source>
</evidence>
<dbReference type="Proteomes" id="UP001648503">
    <property type="component" value="Unassembled WGS sequence"/>
</dbReference>
<protein>
    <submittedName>
        <fullName evidence="4">Uncharacterized protein</fullName>
    </submittedName>
</protein>
<gene>
    <name evidence="4" type="ORF">BASA50_007468</name>
</gene>
<feature type="compositionally biased region" description="Basic residues" evidence="2">
    <location>
        <begin position="171"/>
        <end position="183"/>
    </location>
</feature>
<feature type="compositionally biased region" description="Basic and acidic residues" evidence="2">
    <location>
        <begin position="82"/>
        <end position="100"/>
    </location>
</feature>